<sequence length="1234" mass="137788">MTPSLTMTDHPQPIEIDVGSDLLAVAFSTNGEHVVSGHDSDARVWRVEDGKQMATLSTGNDKCKCYCLAVSDDGKWIAGGTWSHWDALSVWDATTYKQVSKHDIRYVSAVDFSPDSTRLVSASNYYASEDKIIVWDVASNKQVQTLYHMSVRTAKYSPTGDRIATATEKSVRIWDSNDGRLLVDIDVEVTPYFNAGLVWFKNHLFVVSNNTIKQFDAATGSAVAEWPVPDSDAFSCISLPKHGKFIAYSTKSTITLWDTSTHAQVGLIQHPQDIQPIAFSPDDQFLAFGGVDRKISIIRVSRIIHSITHPTLQEPDIQIDDAVLDSWKHDQLENAETLLTAAISDSQNPAHPVYASRALVRARLGEWDAALVDAERALDIQPSIMAFLAKSVAHVGKGEKDKAYRACDIAFEHFHSSHVTFLLLIKAIIVFMAGERPDAISRLDDIIATVSFNSTCYVFQKAYMYLLLGNSQMECGDHGGAIQSFERARAQMRDHVGLPLFAISLITGWKFDNIDITVRQRLCEALDIAGRTNDAAKCFYELKTELGGHDEHLEWVHLFGQRSSKKLEHLGDTAMGVQRYDEAVSHYSTALSLILSSPQAILVKQSKARLATGSWKEALDDANEVIALDPLSPWGYEIKHAALHKGGDYDNAAVAFETMLTTMAESPDPDVQRHGDQYVSPSSTQATIRKIVHRTLRHSPRVLINIATGRLHNRGEQASAFESLPVFKELVSSTTTRIDYVRIKREVREYFRYIMLSHNWEDNEPLYHQVVHIAVYDLEESPTHDKLQTFCKIVRDAGFNWAWSDTCCIDKSDNFVLQEALVAMFKWYQNSAMMIVFLRGVRSSSQRGALVRSIWNTRAWTLQEYVASKIIHFYTEDWTPYLDLQLPNHKELPEVISEMEHATGVSAQQLMALRPGLTSIREKLCLASTRETTLVEDAAYSLLGIFSVTGIPAIYGEGEGSLGRLLAHILTGSGDASILAWTGESGSFNSCLPAHITVFSGPATLHLPPPISDAEMERHITASHSSLFDLDSALRLYERLNDLSPPWFAASRMKLPCIAFQLPPLTPYRTRSSRVYRADTVAFGMVEIKTRHDLSRMKTLYLIHPWLETILEREDIHGGVLIEDDVAPPPSPLTDGEEIDDEEIDDDVPSFAEPQLPSHPAPIRMPSMDKETRARRLVARLRQPFGALLVTLASTGRRTLDYRRVAADSLITVQFQEGVSLADILGNVRVLDVL</sequence>
<dbReference type="InterPro" id="IPR001680">
    <property type="entry name" value="WD40_rpt"/>
</dbReference>
<dbReference type="InterPro" id="IPR011990">
    <property type="entry name" value="TPR-like_helical_dom_sf"/>
</dbReference>
<dbReference type="PANTHER" id="PTHR10622">
    <property type="entry name" value="HET DOMAIN-CONTAINING PROTEIN"/>
    <property type="match status" value="1"/>
</dbReference>
<keyword evidence="4" id="KW-1185">Reference proteome</keyword>
<evidence type="ECO:0000256" key="1">
    <source>
        <dbReference type="SAM" id="MobiDB-lite"/>
    </source>
</evidence>
<evidence type="ECO:0000313" key="4">
    <source>
        <dbReference type="Proteomes" id="UP001194468"/>
    </source>
</evidence>
<dbReference type="AlphaFoldDB" id="A0AAD4GCZ4"/>
<dbReference type="SUPFAM" id="SSF50978">
    <property type="entry name" value="WD40 repeat-like"/>
    <property type="match status" value="1"/>
</dbReference>
<gene>
    <name evidence="3" type="ORF">L210DRAFT_3762445</name>
</gene>
<reference evidence="3" key="1">
    <citation type="submission" date="2019-10" db="EMBL/GenBank/DDBJ databases">
        <authorList>
            <consortium name="DOE Joint Genome Institute"/>
            <person name="Kuo A."/>
            <person name="Miyauchi S."/>
            <person name="Kiss E."/>
            <person name="Drula E."/>
            <person name="Kohler A."/>
            <person name="Sanchez-Garcia M."/>
            <person name="Andreopoulos B."/>
            <person name="Barry K.W."/>
            <person name="Bonito G."/>
            <person name="Buee M."/>
            <person name="Carver A."/>
            <person name="Chen C."/>
            <person name="Cichocki N."/>
            <person name="Clum A."/>
            <person name="Culley D."/>
            <person name="Crous P.W."/>
            <person name="Fauchery L."/>
            <person name="Girlanda M."/>
            <person name="Hayes R."/>
            <person name="Keri Z."/>
            <person name="LaButti K."/>
            <person name="Lipzen A."/>
            <person name="Lombard V."/>
            <person name="Magnuson J."/>
            <person name="Maillard F."/>
            <person name="Morin E."/>
            <person name="Murat C."/>
            <person name="Nolan M."/>
            <person name="Ohm R."/>
            <person name="Pangilinan J."/>
            <person name="Pereira M."/>
            <person name="Perotto S."/>
            <person name="Peter M."/>
            <person name="Riley R."/>
            <person name="Sitrit Y."/>
            <person name="Stielow B."/>
            <person name="Szollosi G."/>
            <person name="Zifcakova L."/>
            <person name="Stursova M."/>
            <person name="Spatafora J.W."/>
            <person name="Tedersoo L."/>
            <person name="Vaario L.-M."/>
            <person name="Yamada A."/>
            <person name="Yan M."/>
            <person name="Wang P."/>
            <person name="Xu J."/>
            <person name="Bruns T."/>
            <person name="Baldrian P."/>
            <person name="Vilgalys R."/>
            <person name="Henrissat B."/>
            <person name="Grigoriev I.V."/>
            <person name="Hibbett D."/>
            <person name="Nagy L.G."/>
            <person name="Martin F.M."/>
        </authorList>
    </citation>
    <scope>NUCLEOTIDE SEQUENCE</scope>
    <source>
        <strain evidence="3">BED1</strain>
    </source>
</reference>
<dbReference type="Gene3D" id="2.130.10.10">
    <property type="entry name" value="YVTN repeat-like/Quinoprotein amine dehydrogenase"/>
    <property type="match status" value="2"/>
</dbReference>
<evidence type="ECO:0000259" key="2">
    <source>
        <dbReference type="Pfam" id="PF06985"/>
    </source>
</evidence>
<dbReference type="PANTHER" id="PTHR10622:SF10">
    <property type="entry name" value="HET DOMAIN-CONTAINING PROTEIN"/>
    <property type="match status" value="1"/>
</dbReference>
<organism evidence="3 4">
    <name type="scientific">Boletus edulis BED1</name>
    <dbReference type="NCBI Taxonomy" id="1328754"/>
    <lineage>
        <taxon>Eukaryota</taxon>
        <taxon>Fungi</taxon>
        <taxon>Dikarya</taxon>
        <taxon>Basidiomycota</taxon>
        <taxon>Agaricomycotina</taxon>
        <taxon>Agaricomycetes</taxon>
        <taxon>Agaricomycetidae</taxon>
        <taxon>Boletales</taxon>
        <taxon>Boletineae</taxon>
        <taxon>Boletaceae</taxon>
        <taxon>Boletoideae</taxon>
        <taxon>Boletus</taxon>
    </lineage>
</organism>
<dbReference type="Pfam" id="PF00400">
    <property type="entry name" value="WD40"/>
    <property type="match status" value="3"/>
</dbReference>
<dbReference type="InterPro" id="IPR015943">
    <property type="entry name" value="WD40/YVTN_repeat-like_dom_sf"/>
</dbReference>
<dbReference type="SMART" id="SM00320">
    <property type="entry name" value="WD40"/>
    <property type="match status" value="6"/>
</dbReference>
<dbReference type="Gene3D" id="1.25.40.10">
    <property type="entry name" value="Tetratricopeptide repeat domain"/>
    <property type="match status" value="2"/>
</dbReference>
<dbReference type="EMBL" id="WHUW01000023">
    <property type="protein sequence ID" value="KAF8436021.1"/>
    <property type="molecule type" value="Genomic_DNA"/>
</dbReference>
<feature type="domain" description="Heterokaryon incompatibility" evidence="2">
    <location>
        <begin position="753"/>
        <end position="845"/>
    </location>
</feature>
<dbReference type="SMART" id="SM00028">
    <property type="entry name" value="TPR"/>
    <property type="match status" value="3"/>
</dbReference>
<protein>
    <recommendedName>
        <fullName evidence="2">Heterokaryon incompatibility domain-containing protein</fullName>
    </recommendedName>
</protein>
<accession>A0AAD4GCZ4</accession>
<dbReference type="Proteomes" id="UP001194468">
    <property type="component" value="Unassembled WGS sequence"/>
</dbReference>
<name>A0AAD4GCZ4_BOLED</name>
<feature type="region of interest" description="Disordered" evidence="1">
    <location>
        <begin position="1148"/>
        <end position="1169"/>
    </location>
</feature>
<dbReference type="SUPFAM" id="SSF48452">
    <property type="entry name" value="TPR-like"/>
    <property type="match status" value="2"/>
</dbReference>
<comment type="caution">
    <text evidence="3">The sequence shown here is derived from an EMBL/GenBank/DDBJ whole genome shotgun (WGS) entry which is preliminary data.</text>
</comment>
<dbReference type="Pfam" id="PF06985">
    <property type="entry name" value="HET"/>
    <property type="match status" value="1"/>
</dbReference>
<dbReference type="InterPro" id="IPR010730">
    <property type="entry name" value="HET"/>
</dbReference>
<dbReference type="InterPro" id="IPR036322">
    <property type="entry name" value="WD40_repeat_dom_sf"/>
</dbReference>
<proteinExistence type="predicted"/>
<evidence type="ECO:0000313" key="3">
    <source>
        <dbReference type="EMBL" id="KAF8436021.1"/>
    </source>
</evidence>
<reference evidence="3" key="2">
    <citation type="journal article" date="2020" name="Nat. Commun.">
        <title>Large-scale genome sequencing of mycorrhizal fungi provides insights into the early evolution of symbiotic traits.</title>
        <authorList>
            <person name="Miyauchi S."/>
            <person name="Kiss E."/>
            <person name="Kuo A."/>
            <person name="Drula E."/>
            <person name="Kohler A."/>
            <person name="Sanchez-Garcia M."/>
            <person name="Morin E."/>
            <person name="Andreopoulos B."/>
            <person name="Barry K.W."/>
            <person name="Bonito G."/>
            <person name="Buee M."/>
            <person name="Carver A."/>
            <person name="Chen C."/>
            <person name="Cichocki N."/>
            <person name="Clum A."/>
            <person name="Culley D."/>
            <person name="Crous P.W."/>
            <person name="Fauchery L."/>
            <person name="Girlanda M."/>
            <person name="Hayes R.D."/>
            <person name="Keri Z."/>
            <person name="LaButti K."/>
            <person name="Lipzen A."/>
            <person name="Lombard V."/>
            <person name="Magnuson J."/>
            <person name="Maillard F."/>
            <person name="Murat C."/>
            <person name="Nolan M."/>
            <person name="Ohm R.A."/>
            <person name="Pangilinan J."/>
            <person name="Pereira M.F."/>
            <person name="Perotto S."/>
            <person name="Peter M."/>
            <person name="Pfister S."/>
            <person name="Riley R."/>
            <person name="Sitrit Y."/>
            <person name="Stielow J.B."/>
            <person name="Szollosi G."/>
            <person name="Zifcakova L."/>
            <person name="Stursova M."/>
            <person name="Spatafora J.W."/>
            <person name="Tedersoo L."/>
            <person name="Vaario L.M."/>
            <person name="Yamada A."/>
            <person name="Yan M."/>
            <person name="Wang P."/>
            <person name="Xu J."/>
            <person name="Bruns T."/>
            <person name="Baldrian P."/>
            <person name="Vilgalys R."/>
            <person name="Dunand C."/>
            <person name="Henrissat B."/>
            <person name="Grigoriev I.V."/>
            <person name="Hibbett D."/>
            <person name="Nagy L.G."/>
            <person name="Martin F.M."/>
        </authorList>
    </citation>
    <scope>NUCLEOTIDE SEQUENCE</scope>
    <source>
        <strain evidence="3">BED1</strain>
    </source>
</reference>
<dbReference type="InterPro" id="IPR019734">
    <property type="entry name" value="TPR_rpt"/>
</dbReference>